<feature type="region of interest" description="Disordered" evidence="1">
    <location>
        <begin position="63"/>
        <end position="129"/>
    </location>
</feature>
<accession>A0A419HJC8</accession>
<comment type="caution">
    <text evidence="3">The sequence shown here is derived from an EMBL/GenBank/DDBJ whole genome shotgun (WGS) entry which is preliminary data.</text>
</comment>
<dbReference type="AlphaFoldDB" id="A0A419HJC8"/>
<keyword evidence="2" id="KW-0812">Transmembrane</keyword>
<protein>
    <submittedName>
        <fullName evidence="3">Uncharacterized protein</fullName>
    </submittedName>
</protein>
<dbReference type="EMBL" id="QZFV01000153">
    <property type="protein sequence ID" value="RJQ75874.1"/>
    <property type="molecule type" value="Genomic_DNA"/>
</dbReference>
<dbReference type="Proteomes" id="UP000285112">
    <property type="component" value="Unassembled WGS sequence"/>
</dbReference>
<feature type="compositionally biased region" description="Basic and acidic residues" evidence="1">
    <location>
        <begin position="65"/>
        <end position="81"/>
    </location>
</feature>
<evidence type="ECO:0000256" key="1">
    <source>
        <dbReference type="SAM" id="MobiDB-lite"/>
    </source>
</evidence>
<feature type="compositionally biased region" description="Basic and acidic residues" evidence="1">
    <location>
        <begin position="119"/>
        <end position="129"/>
    </location>
</feature>
<evidence type="ECO:0000313" key="4">
    <source>
        <dbReference type="Proteomes" id="UP000285112"/>
    </source>
</evidence>
<keyword evidence="2" id="KW-0472">Membrane</keyword>
<evidence type="ECO:0000256" key="2">
    <source>
        <dbReference type="SAM" id="Phobius"/>
    </source>
</evidence>
<sequence length="129" mass="14020">MISVDTLAALSLPALVLLILVIAVLEGLWVWITGLGVIPWLRKRTGRSITTAVLTDFSRTFDPGKQTEIEQHAAEDLRTDEQGSGAPPREPEDAPDNVGRPLRPASGIDLASGVVYLEPSREKKDPDRP</sequence>
<keyword evidence="2" id="KW-1133">Transmembrane helix</keyword>
<keyword evidence="4" id="KW-1185">Reference proteome</keyword>
<proteinExistence type="predicted"/>
<name>A0A419HJC8_9PSEU</name>
<organism evidence="3 4">
    <name type="scientific">Amycolatopsis panacis</name>
    <dbReference type="NCBI Taxonomy" id="2340917"/>
    <lineage>
        <taxon>Bacteria</taxon>
        <taxon>Bacillati</taxon>
        <taxon>Actinomycetota</taxon>
        <taxon>Actinomycetes</taxon>
        <taxon>Pseudonocardiales</taxon>
        <taxon>Pseudonocardiaceae</taxon>
        <taxon>Amycolatopsis</taxon>
    </lineage>
</organism>
<reference evidence="3 4" key="1">
    <citation type="submission" date="2018-09" db="EMBL/GenBank/DDBJ databases">
        <title>YIM PH 21725 draft genome.</title>
        <authorList>
            <person name="Miao C."/>
        </authorList>
    </citation>
    <scope>NUCLEOTIDE SEQUENCE [LARGE SCALE GENOMIC DNA]</scope>
    <source>
        <strain evidence="4">YIM PH21725</strain>
    </source>
</reference>
<evidence type="ECO:0000313" key="3">
    <source>
        <dbReference type="EMBL" id="RJQ75874.1"/>
    </source>
</evidence>
<feature type="transmembrane region" description="Helical" evidence="2">
    <location>
        <begin position="12"/>
        <end position="38"/>
    </location>
</feature>
<gene>
    <name evidence="3" type="ORF">D5S19_31100</name>
</gene>